<evidence type="ECO:0000256" key="2">
    <source>
        <dbReference type="ARBA" id="ARBA00023015"/>
    </source>
</evidence>
<dbReference type="PANTHER" id="PTHR31674:SF95">
    <property type="entry name" value="B3 DOMAIN-CONTAINING PROTEIN OS03G0212300"/>
    <property type="match status" value="1"/>
</dbReference>
<reference evidence="8" key="1">
    <citation type="submission" date="2020-08" db="EMBL/GenBank/DDBJ databases">
        <title>Plant Genome Project.</title>
        <authorList>
            <person name="Zhang R.-G."/>
        </authorList>
    </citation>
    <scope>NUCLEOTIDE SEQUENCE</scope>
    <source>
        <strain evidence="8">WSP0</strain>
        <tissue evidence="8">Leaf</tissue>
    </source>
</reference>
<feature type="compositionally biased region" description="Low complexity" evidence="6">
    <location>
        <begin position="1"/>
        <end position="14"/>
    </location>
</feature>
<evidence type="ECO:0000256" key="4">
    <source>
        <dbReference type="ARBA" id="ARBA00023163"/>
    </source>
</evidence>
<keyword evidence="5" id="KW-0539">Nucleus</keyword>
<dbReference type="PROSITE" id="PS50863">
    <property type="entry name" value="B3"/>
    <property type="match status" value="1"/>
</dbReference>
<dbReference type="SUPFAM" id="SSF101936">
    <property type="entry name" value="DNA-binding pseudobarrel domain"/>
    <property type="match status" value="1"/>
</dbReference>
<evidence type="ECO:0000313" key="9">
    <source>
        <dbReference type="Proteomes" id="UP000823749"/>
    </source>
</evidence>
<evidence type="ECO:0000256" key="6">
    <source>
        <dbReference type="SAM" id="MobiDB-lite"/>
    </source>
</evidence>
<evidence type="ECO:0000259" key="7">
    <source>
        <dbReference type="PROSITE" id="PS50863"/>
    </source>
</evidence>
<keyword evidence="2" id="KW-0805">Transcription regulation</keyword>
<feature type="domain" description="TF-B3" evidence="7">
    <location>
        <begin position="473"/>
        <end position="562"/>
    </location>
</feature>
<keyword evidence="3" id="KW-0238">DNA-binding</keyword>
<sequence length="571" mass="64629">MGNTGSNESNAAGSSEEDSARRWRENTVTAVGAATAAGWAVTKLLSSSASEEDEKTNDKGKSMVAVETSSGSRIPRNRFEYSPYDHFPDEKTNERQKIMVAGSYQIPCNEFEDSHSDSEDEETDEECFCAWVCLVKLDRERGDSGVVGCLGFMAEIVMMAGLLLRRSTFLKEEGDQLLVHRIPVVLQSKKRREKRFRTFGMAVSFGDALASTCPRFVEVLRLHRYRLGIERGAVYYLKSSNDTVVRVGESASRSPHNLKYTADVAFIKKYSVLFELGERFQWEKAREFEDWLASIVNASPRFIQPFYRSVNALAVVVTSPHDIAKICSTSFFCRPPLVLVCGHCPNQRSYDSEFVPYVFAPSEAVVVIHSGTRYFYVKLKNDKLIVGWDHVALAHNLGRNYIVMLGLVGHLQFDLFVFDEEGCEVSYDWSTTLPIHQANAPIGWDAELAMCNANGSAALTACPPSSFRASRHALRCNLLLSTSDLERLELPIRFQLFCQAHGYEYFRLVSRGRSWFVRYAAGHFVGYGWKLFVDEHKLESCDMLVLSPDINLQLHTMVFSVNACERIYWWY</sequence>
<evidence type="ECO:0000313" key="8">
    <source>
        <dbReference type="EMBL" id="KAG5532701.1"/>
    </source>
</evidence>
<proteinExistence type="predicted"/>
<dbReference type="Proteomes" id="UP000823749">
    <property type="component" value="Chromosome 9"/>
</dbReference>
<accession>A0AAV6IV55</accession>
<dbReference type="Gene3D" id="2.40.330.10">
    <property type="entry name" value="DNA-binding pseudobarrel domain"/>
    <property type="match status" value="1"/>
</dbReference>
<evidence type="ECO:0000256" key="1">
    <source>
        <dbReference type="ARBA" id="ARBA00004123"/>
    </source>
</evidence>
<comment type="caution">
    <text evidence="8">The sequence shown here is derived from an EMBL/GenBank/DDBJ whole genome shotgun (WGS) entry which is preliminary data.</text>
</comment>
<comment type="subcellular location">
    <subcellularLocation>
        <location evidence="1">Nucleus</location>
    </subcellularLocation>
</comment>
<feature type="region of interest" description="Disordered" evidence="6">
    <location>
        <begin position="1"/>
        <end position="26"/>
    </location>
</feature>
<keyword evidence="4" id="KW-0804">Transcription</keyword>
<gene>
    <name evidence="8" type="ORF">RHGRI_027110</name>
</gene>
<evidence type="ECO:0000256" key="5">
    <source>
        <dbReference type="ARBA" id="ARBA00023242"/>
    </source>
</evidence>
<dbReference type="GO" id="GO:0003677">
    <property type="term" value="F:DNA binding"/>
    <property type="evidence" value="ECO:0007669"/>
    <property type="project" value="UniProtKB-KW"/>
</dbReference>
<keyword evidence="9" id="KW-1185">Reference proteome</keyword>
<dbReference type="InterPro" id="IPR039218">
    <property type="entry name" value="REM_fam"/>
</dbReference>
<protein>
    <recommendedName>
        <fullName evidence="7">TF-B3 domain-containing protein</fullName>
    </recommendedName>
</protein>
<evidence type="ECO:0000256" key="3">
    <source>
        <dbReference type="ARBA" id="ARBA00023125"/>
    </source>
</evidence>
<dbReference type="InterPro" id="IPR003340">
    <property type="entry name" value="B3_DNA-bd"/>
</dbReference>
<feature type="region of interest" description="Disordered" evidence="6">
    <location>
        <begin position="46"/>
        <end position="87"/>
    </location>
</feature>
<dbReference type="GO" id="GO:0005634">
    <property type="term" value="C:nucleus"/>
    <property type="evidence" value="ECO:0007669"/>
    <property type="project" value="UniProtKB-SubCell"/>
</dbReference>
<dbReference type="AlphaFoldDB" id="A0AAV6IV55"/>
<dbReference type="EMBL" id="JACTNZ010000009">
    <property type="protein sequence ID" value="KAG5532701.1"/>
    <property type="molecule type" value="Genomic_DNA"/>
</dbReference>
<organism evidence="8 9">
    <name type="scientific">Rhododendron griersonianum</name>
    <dbReference type="NCBI Taxonomy" id="479676"/>
    <lineage>
        <taxon>Eukaryota</taxon>
        <taxon>Viridiplantae</taxon>
        <taxon>Streptophyta</taxon>
        <taxon>Embryophyta</taxon>
        <taxon>Tracheophyta</taxon>
        <taxon>Spermatophyta</taxon>
        <taxon>Magnoliopsida</taxon>
        <taxon>eudicotyledons</taxon>
        <taxon>Gunneridae</taxon>
        <taxon>Pentapetalae</taxon>
        <taxon>asterids</taxon>
        <taxon>Ericales</taxon>
        <taxon>Ericaceae</taxon>
        <taxon>Ericoideae</taxon>
        <taxon>Rhodoreae</taxon>
        <taxon>Rhododendron</taxon>
    </lineage>
</organism>
<dbReference type="InterPro" id="IPR015300">
    <property type="entry name" value="DNA-bd_pseudobarrel_sf"/>
</dbReference>
<name>A0AAV6IV55_9ERIC</name>
<dbReference type="PANTHER" id="PTHR31674">
    <property type="entry name" value="B3 DOMAIN-CONTAINING PROTEIN REM-LIKE 3-RELATED"/>
    <property type="match status" value="1"/>
</dbReference>